<keyword evidence="1" id="KW-0812">Transmembrane</keyword>
<sequence length="68" mass="7665">MISTSLMSLIICFFAVYVYVNTTEEIVKIVTAGIALLCLFLSIIFAPWTIVLILVISLVCFQFPLLKY</sequence>
<dbReference type="OrthoDB" id="9946671at2"/>
<evidence type="ECO:0000313" key="2">
    <source>
        <dbReference type="EMBL" id="RQH38946.1"/>
    </source>
</evidence>
<dbReference type="Proteomes" id="UP000269154">
    <property type="component" value="Unassembled WGS sequence"/>
</dbReference>
<evidence type="ECO:0000256" key="1">
    <source>
        <dbReference type="SAM" id="Phobius"/>
    </source>
</evidence>
<evidence type="ECO:0000313" key="3">
    <source>
        <dbReference type="Proteomes" id="UP000269154"/>
    </source>
</evidence>
<keyword evidence="1" id="KW-1133">Transmembrane helix</keyword>
<comment type="caution">
    <text evidence="2">The sequence shown here is derived from an EMBL/GenBank/DDBJ whole genome shotgun (WGS) entry which is preliminary data.</text>
</comment>
<accession>A0A3N6PRP1</accession>
<dbReference type="EMBL" id="RCBY01000100">
    <property type="protein sequence ID" value="RQH38946.1"/>
    <property type="molecule type" value="Genomic_DNA"/>
</dbReference>
<name>A0A3N6PRP1_9CYAN</name>
<gene>
    <name evidence="2" type="ORF">D5R40_17535</name>
</gene>
<feature type="transmembrane region" description="Helical" evidence="1">
    <location>
        <begin position="6"/>
        <end position="22"/>
    </location>
</feature>
<keyword evidence="1" id="KW-0472">Membrane</keyword>
<organism evidence="2 3">
    <name type="scientific">Okeania hirsuta</name>
    <dbReference type="NCBI Taxonomy" id="1458930"/>
    <lineage>
        <taxon>Bacteria</taxon>
        <taxon>Bacillati</taxon>
        <taxon>Cyanobacteriota</taxon>
        <taxon>Cyanophyceae</taxon>
        <taxon>Oscillatoriophycideae</taxon>
        <taxon>Oscillatoriales</taxon>
        <taxon>Microcoleaceae</taxon>
        <taxon>Okeania</taxon>
    </lineage>
</organism>
<dbReference type="AlphaFoldDB" id="A0A3N6PRP1"/>
<proteinExistence type="predicted"/>
<dbReference type="RefSeq" id="WP_124142943.1">
    <property type="nucleotide sequence ID" value="NZ_CAWOLW010000003.1"/>
</dbReference>
<feature type="transmembrane region" description="Helical" evidence="1">
    <location>
        <begin position="34"/>
        <end position="65"/>
    </location>
</feature>
<reference evidence="2 3" key="1">
    <citation type="journal article" date="2018" name="ACS Chem. Biol.">
        <title>Ketoreductase domain dysfunction expands chemodiversity: malyngamide biosynthesis in the cyanobacterium Okeania hirsuta.</title>
        <authorList>
            <person name="Moss N.A."/>
            <person name="Leao T."/>
            <person name="Rankin M."/>
            <person name="McCullough T.M."/>
            <person name="Qu P."/>
            <person name="Korobeynikov A."/>
            <person name="Smith J.L."/>
            <person name="Gerwick L."/>
            <person name="Gerwick W.H."/>
        </authorList>
    </citation>
    <scope>NUCLEOTIDE SEQUENCE [LARGE SCALE GENOMIC DNA]</scope>
    <source>
        <strain evidence="2 3">PAB10Feb10-1</strain>
    </source>
</reference>
<keyword evidence="3" id="KW-1185">Reference proteome</keyword>
<protein>
    <submittedName>
        <fullName evidence="2">Uncharacterized protein</fullName>
    </submittedName>
</protein>